<protein>
    <submittedName>
        <fullName evidence="1">Coiled-coil-helix-coiled-coil-helix domain-containing protein 6, mitochondrial</fullName>
    </submittedName>
</protein>
<dbReference type="PROSITE" id="PS51808">
    <property type="entry name" value="CHCH"/>
    <property type="match status" value="1"/>
</dbReference>
<reference evidence="1" key="1">
    <citation type="submission" date="2013-07" db="EMBL/GenBank/DDBJ databases">
        <title>Midgut Transcriptome Profiling of Anoplphora glabripennis, a Lignocellulose Degrading, Wood-Boring Cerambycid.</title>
        <authorList>
            <person name="Scully E.D."/>
            <person name="Hoover K."/>
            <person name="Carlson J.E."/>
            <person name="Tien M."/>
            <person name="Geib S.M."/>
        </authorList>
    </citation>
    <scope>NUCLEOTIDE SEQUENCE</scope>
</reference>
<proteinExistence type="predicted"/>
<dbReference type="PANTHER" id="PTHR21588">
    <property type="entry name" value="COILED-COIL-HELIX-COILED-COIL-HELIX DOMAIN CONTAINING 6"/>
    <property type="match status" value="1"/>
</dbReference>
<dbReference type="InterPro" id="IPR052632">
    <property type="entry name" value="MICOS_subunit_Mic19"/>
</dbReference>
<dbReference type="AlphaFoldDB" id="V5GRH9"/>
<accession>V5GRH9</accession>
<dbReference type="EMBL" id="GALX01005598">
    <property type="protein sequence ID" value="JAB62868.1"/>
    <property type="molecule type" value="Transcribed_RNA"/>
</dbReference>
<name>V5GRH9_ANOGL</name>
<sequence length="178" mass="20049">MGGATSKTRKLTVENEDPTSVIKVSEGVVDRIRGSQMVRQEVQQNPSVVAPPAGGPFVTAPLLFLNEPSLTSLQLRQAHVAELKNNDEYWQNRIKTLESNHKKINEIMDKEFSEAVDEIQQTSHKIAKNCEPPCQDMKKAVMECYKYYPNEPMRCAKVVQAFQECVDLKRSSVIANRG</sequence>
<evidence type="ECO:0000313" key="1">
    <source>
        <dbReference type="EMBL" id="JAB62868.1"/>
    </source>
</evidence>
<gene>
    <name evidence="1" type="primary">CHCH6</name>
</gene>
<dbReference type="OrthoDB" id="70030at2759"/>
<dbReference type="GO" id="GO:0061617">
    <property type="term" value="C:MICOS complex"/>
    <property type="evidence" value="ECO:0007669"/>
    <property type="project" value="TreeGrafter"/>
</dbReference>
<dbReference type="PANTHER" id="PTHR21588:SF18">
    <property type="entry name" value="MICOS COMPLEX SUBUNIT MIC19"/>
    <property type="match status" value="1"/>
</dbReference>
<organism evidence="1">
    <name type="scientific">Anoplophora glabripennis</name>
    <name type="common">Asian longhorn beetle</name>
    <name type="synonym">Anoplophora nobilis</name>
    <dbReference type="NCBI Taxonomy" id="217634"/>
    <lineage>
        <taxon>Eukaryota</taxon>
        <taxon>Metazoa</taxon>
        <taxon>Ecdysozoa</taxon>
        <taxon>Arthropoda</taxon>
        <taxon>Hexapoda</taxon>
        <taxon>Insecta</taxon>
        <taxon>Pterygota</taxon>
        <taxon>Neoptera</taxon>
        <taxon>Endopterygota</taxon>
        <taxon>Coleoptera</taxon>
        <taxon>Polyphaga</taxon>
        <taxon>Cucujiformia</taxon>
        <taxon>Chrysomeloidea</taxon>
        <taxon>Cerambycidae</taxon>
        <taxon>Lamiinae</taxon>
        <taxon>Lamiini</taxon>
        <taxon>Anoplophora</taxon>
    </lineage>
</organism>
<dbReference type="GeneID" id="108915119"/>
<dbReference type="GO" id="GO:0007007">
    <property type="term" value="P:inner mitochondrial membrane organization"/>
    <property type="evidence" value="ECO:0007669"/>
    <property type="project" value="TreeGrafter"/>
</dbReference>
<dbReference type="KEGG" id="agb:108915119"/>